<comment type="cofactor">
    <cofactor evidence="1">
        <name>FAD</name>
        <dbReference type="ChEBI" id="CHEBI:57692"/>
    </cofactor>
</comment>
<sequence>MNKILGTKCLAIGLQMASSPNLIKASFSTSTFLFAEKCKFLIAGGGTGGITMAAKILNMGEKSVTVIEPSEVHYYQPYFTLIGGKKKKLENSNRPTSSVMPKGAKWIKDKVAKFDPASNTVVTESNGMIEYEYLIVALGMKLAFDKVKGLTEALETKGVCSIYSPRTVLKTAQALDDFRSGNAIFTHPVNPIKCGGAPQKIMYLAEEYFSKNGKRDQANIIFNSAIPVFFAVSKYAKALEAVAKSKNISINFLHNLVEVKPDTKEAVFDVLDKTGASLRKEVMKYEMLHVTPPMVAPWVIKSSPLSDASGFMDINKNTLQSKVFSNVFGLGDCTNAPTSKTAAAVAGQCGVLAQNIKLALDGKALNPKYFGYTSCPLVTGYNKGILAEFNYEMVPEETLPINQRKERSIFFYMKKDLMPFIYWNLMLKGYWSGPKYFRKLFHLWMV</sequence>
<dbReference type="InterPro" id="IPR023753">
    <property type="entry name" value="FAD/NAD-binding_dom"/>
</dbReference>
<feature type="domain" description="FAD/NAD(P)-binding" evidence="17">
    <location>
        <begin position="40"/>
        <end position="150"/>
    </location>
</feature>
<dbReference type="Proteomes" id="UP000827092">
    <property type="component" value="Unassembled WGS sequence"/>
</dbReference>
<evidence type="ECO:0000256" key="11">
    <source>
        <dbReference type="ARBA" id="ARBA00052986"/>
    </source>
</evidence>
<keyword evidence="19" id="KW-1185">Reference proteome</keyword>
<dbReference type="InterPro" id="IPR015904">
    <property type="entry name" value="Sulphide_quinone_reductase"/>
</dbReference>
<evidence type="ECO:0000256" key="8">
    <source>
        <dbReference type="ARBA" id="ARBA00023128"/>
    </source>
</evidence>
<keyword evidence="7" id="KW-0560">Oxidoreductase</keyword>
<dbReference type="GO" id="GO:0070221">
    <property type="term" value="P:sulfide oxidation, using sulfide:quinone oxidoreductase"/>
    <property type="evidence" value="ECO:0007669"/>
    <property type="project" value="TreeGrafter"/>
</dbReference>
<dbReference type="GO" id="GO:0005739">
    <property type="term" value="C:mitochondrion"/>
    <property type="evidence" value="ECO:0007669"/>
    <property type="project" value="UniProtKB-SubCell"/>
</dbReference>
<dbReference type="FunFam" id="3.50.50.60:FF:000034">
    <property type="entry name" value="sulfide:quinone oxidoreductase, mitochondrial"/>
    <property type="match status" value="1"/>
</dbReference>
<dbReference type="Pfam" id="PF07992">
    <property type="entry name" value="Pyr_redox_2"/>
    <property type="match status" value="1"/>
</dbReference>
<evidence type="ECO:0000256" key="1">
    <source>
        <dbReference type="ARBA" id="ARBA00001974"/>
    </source>
</evidence>
<comment type="subcellular location">
    <subcellularLocation>
        <location evidence="2">Mitochondrion</location>
    </subcellularLocation>
</comment>
<evidence type="ECO:0000256" key="7">
    <source>
        <dbReference type="ARBA" id="ARBA00023002"/>
    </source>
</evidence>
<comment type="catalytic activity">
    <reaction evidence="11">
        <text>a quinone + hydrogen sulfide + glutathione + H(+) = S-sulfanylglutathione + a quinol</text>
        <dbReference type="Rhea" id="RHEA:55156"/>
        <dbReference type="ChEBI" id="CHEBI:15378"/>
        <dbReference type="ChEBI" id="CHEBI:24646"/>
        <dbReference type="ChEBI" id="CHEBI:29919"/>
        <dbReference type="ChEBI" id="CHEBI:57925"/>
        <dbReference type="ChEBI" id="CHEBI:58905"/>
        <dbReference type="ChEBI" id="CHEBI:132124"/>
        <dbReference type="EC" id="1.8.5.8"/>
    </reaction>
    <physiologicalReaction direction="left-to-right" evidence="11">
        <dbReference type="Rhea" id="RHEA:55157"/>
    </physiologicalReaction>
</comment>
<evidence type="ECO:0000256" key="6">
    <source>
        <dbReference type="ARBA" id="ARBA00022946"/>
    </source>
</evidence>
<evidence type="ECO:0000256" key="12">
    <source>
        <dbReference type="ARBA" id="ARBA00059167"/>
    </source>
</evidence>
<evidence type="ECO:0000313" key="19">
    <source>
        <dbReference type="Proteomes" id="UP000827092"/>
    </source>
</evidence>
<gene>
    <name evidence="18" type="ORF">JTE90_024637</name>
</gene>
<evidence type="ECO:0000256" key="15">
    <source>
        <dbReference type="ARBA" id="ARBA00070160"/>
    </source>
</evidence>
<dbReference type="PANTHER" id="PTHR10632:SF2">
    <property type="entry name" value="SULFIDE:QUINONE OXIDOREDUCTASE, MITOCHONDRIAL"/>
    <property type="match status" value="1"/>
</dbReference>
<keyword evidence="6" id="KW-0809">Transit peptide</keyword>
<comment type="catalytic activity">
    <reaction evidence="10">
        <text>ubiquinone-10 + hydrogen sulfide + glutathione + H(+) = S-sulfanylglutathione + ubiquinol-10</text>
        <dbReference type="Rhea" id="RHEA:62608"/>
        <dbReference type="ChEBI" id="CHEBI:15378"/>
        <dbReference type="ChEBI" id="CHEBI:29919"/>
        <dbReference type="ChEBI" id="CHEBI:46245"/>
        <dbReference type="ChEBI" id="CHEBI:57925"/>
        <dbReference type="ChEBI" id="CHEBI:58905"/>
        <dbReference type="ChEBI" id="CHEBI:64183"/>
    </reaction>
    <physiologicalReaction direction="left-to-right" evidence="10">
        <dbReference type="Rhea" id="RHEA:62609"/>
    </physiologicalReaction>
</comment>
<keyword evidence="8" id="KW-0496">Mitochondrion</keyword>
<comment type="catalytic activity">
    <reaction evidence="9">
        <text>ubiquinone-10 + hydrogen sulfide + sulfite + 2 H(+) = ubiquinol-10 + thiosulfate</text>
        <dbReference type="Rhea" id="RHEA:38359"/>
        <dbReference type="ChEBI" id="CHEBI:15378"/>
        <dbReference type="ChEBI" id="CHEBI:17359"/>
        <dbReference type="ChEBI" id="CHEBI:29919"/>
        <dbReference type="ChEBI" id="CHEBI:33542"/>
        <dbReference type="ChEBI" id="CHEBI:46245"/>
        <dbReference type="ChEBI" id="CHEBI:64183"/>
    </reaction>
    <physiologicalReaction direction="left-to-right" evidence="9">
        <dbReference type="Rhea" id="RHEA:38360"/>
    </physiologicalReaction>
</comment>
<organism evidence="18 19">
    <name type="scientific">Oedothorax gibbosus</name>
    <dbReference type="NCBI Taxonomy" id="931172"/>
    <lineage>
        <taxon>Eukaryota</taxon>
        <taxon>Metazoa</taxon>
        <taxon>Ecdysozoa</taxon>
        <taxon>Arthropoda</taxon>
        <taxon>Chelicerata</taxon>
        <taxon>Arachnida</taxon>
        <taxon>Araneae</taxon>
        <taxon>Araneomorphae</taxon>
        <taxon>Entelegynae</taxon>
        <taxon>Araneoidea</taxon>
        <taxon>Linyphiidae</taxon>
        <taxon>Erigoninae</taxon>
        <taxon>Oedothorax</taxon>
    </lineage>
</organism>
<evidence type="ECO:0000259" key="17">
    <source>
        <dbReference type="Pfam" id="PF07992"/>
    </source>
</evidence>
<comment type="caution">
    <text evidence="18">The sequence shown here is derived from an EMBL/GenBank/DDBJ whole genome shotgun (WGS) entry which is preliminary data.</text>
</comment>
<evidence type="ECO:0000256" key="3">
    <source>
        <dbReference type="ARBA" id="ARBA00022630"/>
    </source>
</evidence>
<keyword evidence="5" id="KW-0274">FAD</keyword>
<dbReference type="InterPro" id="IPR036188">
    <property type="entry name" value="FAD/NAD-bd_sf"/>
</dbReference>
<evidence type="ECO:0000256" key="2">
    <source>
        <dbReference type="ARBA" id="ARBA00004173"/>
    </source>
</evidence>
<keyword evidence="4" id="KW-0874">Quinone</keyword>
<evidence type="ECO:0000256" key="5">
    <source>
        <dbReference type="ARBA" id="ARBA00022827"/>
    </source>
</evidence>
<dbReference type="AlphaFoldDB" id="A0AAV6U1W5"/>
<keyword evidence="3" id="KW-0285">Flavoprotein</keyword>
<evidence type="ECO:0000256" key="14">
    <source>
        <dbReference type="ARBA" id="ARBA00066447"/>
    </source>
</evidence>
<dbReference type="GO" id="GO:0071949">
    <property type="term" value="F:FAD binding"/>
    <property type="evidence" value="ECO:0007669"/>
    <property type="project" value="TreeGrafter"/>
</dbReference>
<evidence type="ECO:0000256" key="4">
    <source>
        <dbReference type="ARBA" id="ARBA00022719"/>
    </source>
</evidence>
<reference evidence="18 19" key="1">
    <citation type="journal article" date="2022" name="Nat. Ecol. Evol.">
        <title>A masculinizing supergene underlies an exaggerated male reproductive morph in a spider.</title>
        <authorList>
            <person name="Hendrickx F."/>
            <person name="De Corte Z."/>
            <person name="Sonet G."/>
            <person name="Van Belleghem S.M."/>
            <person name="Kostlbacher S."/>
            <person name="Vangestel C."/>
        </authorList>
    </citation>
    <scope>NUCLEOTIDE SEQUENCE [LARGE SCALE GENOMIC DNA]</scope>
    <source>
        <strain evidence="18">W744_W776</strain>
    </source>
</reference>
<protein>
    <recommendedName>
        <fullName evidence="15">Sulfide:quinone oxidoreductase, mitochondrial</fullName>
        <ecNumber evidence="14">1.8.5.8</ecNumber>
    </recommendedName>
    <alternativeName>
        <fullName evidence="16">Sulfide quinone oxidoreductase</fullName>
    </alternativeName>
</protein>
<dbReference type="GO" id="GO:0070224">
    <property type="term" value="F:sulfide:quinone oxidoreductase activity"/>
    <property type="evidence" value="ECO:0007669"/>
    <property type="project" value="TreeGrafter"/>
</dbReference>
<comment type="function">
    <text evidence="12">Catalyzes the oxidation of hydrogen sulfide with the help of a quinone, such as ubiquinone-10, giving rise to thiosulfate and ultimately to sulfane (molecular sulfur) atoms. Requires an additional electron acceptor; can use sulfite, sulfide or cyanide (in vitro). It is believed the in vivo electron acceptor is glutathione.</text>
</comment>
<accession>A0AAV6U1W5</accession>
<proteinExistence type="inferred from homology"/>
<dbReference type="Gene3D" id="3.50.50.60">
    <property type="entry name" value="FAD/NAD(P)-binding domain"/>
    <property type="match status" value="2"/>
</dbReference>
<evidence type="ECO:0000256" key="16">
    <source>
        <dbReference type="ARBA" id="ARBA00082958"/>
    </source>
</evidence>
<evidence type="ECO:0000313" key="18">
    <source>
        <dbReference type="EMBL" id="KAG8178477.1"/>
    </source>
</evidence>
<dbReference type="GO" id="GO:0106436">
    <property type="term" value="F:glutathione-dependent sulfide quinone oxidoreductase activity"/>
    <property type="evidence" value="ECO:0007669"/>
    <property type="project" value="UniProtKB-EC"/>
</dbReference>
<name>A0AAV6U1W5_9ARAC</name>
<dbReference type="PANTHER" id="PTHR10632">
    <property type="entry name" value="SULFIDE:QUINONE OXIDOREDUCTASE"/>
    <property type="match status" value="1"/>
</dbReference>
<dbReference type="GO" id="GO:0048038">
    <property type="term" value="F:quinone binding"/>
    <property type="evidence" value="ECO:0007669"/>
    <property type="project" value="UniProtKB-KW"/>
</dbReference>
<evidence type="ECO:0000256" key="13">
    <source>
        <dbReference type="ARBA" id="ARBA00060891"/>
    </source>
</evidence>
<evidence type="ECO:0000256" key="10">
    <source>
        <dbReference type="ARBA" id="ARBA00052810"/>
    </source>
</evidence>
<comment type="similarity">
    <text evidence="13">Belongs to the SQRD family.</text>
</comment>
<dbReference type="EMBL" id="JAFNEN010000693">
    <property type="protein sequence ID" value="KAG8178477.1"/>
    <property type="molecule type" value="Genomic_DNA"/>
</dbReference>
<dbReference type="SUPFAM" id="SSF51905">
    <property type="entry name" value="FAD/NAD(P)-binding domain"/>
    <property type="match status" value="2"/>
</dbReference>
<evidence type="ECO:0000256" key="9">
    <source>
        <dbReference type="ARBA" id="ARBA00051038"/>
    </source>
</evidence>
<dbReference type="EC" id="1.8.5.8" evidence="14"/>